<protein>
    <submittedName>
        <fullName evidence="1">NHL domain protein</fullName>
    </submittedName>
</protein>
<keyword evidence="2" id="KW-1185">Reference proteome</keyword>
<sequence>MPRMPSHDLELSEAPNDDDIDVPEMAFSHRGCCYWISGCYSKRGSSVGSIWWERIRTVEYKTTEPWWTRGWKKIREWSELIAGPKWKTFIRTFRKSRTGLLICGRGGGGAKQQKFQYDPLSYALNFDDGPGQNSHYMDEDLVARDFSSRFAAVPACSKSCAADVGKDAPLIT</sequence>
<dbReference type="EMBL" id="CM051394">
    <property type="protein sequence ID" value="KAJ4729177.1"/>
    <property type="molecule type" value="Genomic_DNA"/>
</dbReference>
<dbReference type="Proteomes" id="UP001164539">
    <property type="component" value="Chromosome 1"/>
</dbReference>
<name>A0ACC1Z0C7_MELAZ</name>
<gene>
    <name evidence="1" type="ORF">OWV82_002000</name>
</gene>
<reference evidence="1 2" key="1">
    <citation type="journal article" date="2023" name="Science">
        <title>Complex scaffold remodeling in plant triterpene biosynthesis.</title>
        <authorList>
            <person name="De La Pena R."/>
            <person name="Hodgson H."/>
            <person name="Liu J.C."/>
            <person name="Stephenson M.J."/>
            <person name="Martin A.C."/>
            <person name="Owen C."/>
            <person name="Harkess A."/>
            <person name="Leebens-Mack J."/>
            <person name="Jimenez L.E."/>
            <person name="Osbourn A."/>
            <person name="Sattely E.S."/>
        </authorList>
    </citation>
    <scope>NUCLEOTIDE SEQUENCE [LARGE SCALE GENOMIC DNA]</scope>
    <source>
        <strain evidence="2">cv. JPN11</strain>
        <tissue evidence="1">Leaf</tissue>
    </source>
</reference>
<evidence type="ECO:0000313" key="1">
    <source>
        <dbReference type="EMBL" id="KAJ4729177.1"/>
    </source>
</evidence>
<evidence type="ECO:0000313" key="2">
    <source>
        <dbReference type="Proteomes" id="UP001164539"/>
    </source>
</evidence>
<proteinExistence type="predicted"/>
<organism evidence="1 2">
    <name type="scientific">Melia azedarach</name>
    <name type="common">Chinaberry tree</name>
    <dbReference type="NCBI Taxonomy" id="155640"/>
    <lineage>
        <taxon>Eukaryota</taxon>
        <taxon>Viridiplantae</taxon>
        <taxon>Streptophyta</taxon>
        <taxon>Embryophyta</taxon>
        <taxon>Tracheophyta</taxon>
        <taxon>Spermatophyta</taxon>
        <taxon>Magnoliopsida</taxon>
        <taxon>eudicotyledons</taxon>
        <taxon>Gunneridae</taxon>
        <taxon>Pentapetalae</taxon>
        <taxon>rosids</taxon>
        <taxon>malvids</taxon>
        <taxon>Sapindales</taxon>
        <taxon>Meliaceae</taxon>
        <taxon>Melia</taxon>
    </lineage>
</organism>
<comment type="caution">
    <text evidence="1">The sequence shown here is derived from an EMBL/GenBank/DDBJ whole genome shotgun (WGS) entry which is preliminary data.</text>
</comment>
<accession>A0ACC1Z0C7</accession>